<dbReference type="GO" id="GO:0005840">
    <property type="term" value="C:ribosome"/>
    <property type="evidence" value="ECO:0007669"/>
    <property type="project" value="UniProtKB-KW"/>
</dbReference>
<dbReference type="Gene3D" id="3.30.70.330">
    <property type="match status" value="1"/>
</dbReference>
<gene>
    <name evidence="6" type="ORF">S03H2_53389</name>
</gene>
<dbReference type="InterPro" id="IPR013025">
    <property type="entry name" value="Ribosomal_uL23-like"/>
</dbReference>
<evidence type="ECO:0000313" key="6">
    <source>
        <dbReference type="EMBL" id="GAH73614.1"/>
    </source>
</evidence>
<dbReference type="GO" id="GO:0006412">
    <property type="term" value="P:translation"/>
    <property type="evidence" value="ECO:0007669"/>
    <property type="project" value="InterPro"/>
</dbReference>
<evidence type="ECO:0000256" key="4">
    <source>
        <dbReference type="ARBA" id="ARBA00022980"/>
    </source>
</evidence>
<dbReference type="GO" id="GO:1990904">
    <property type="term" value="C:ribonucleoprotein complex"/>
    <property type="evidence" value="ECO:0007669"/>
    <property type="project" value="UniProtKB-KW"/>
</dbReference>
<dbReference type="AlphaFoldDB" id="X1J5J6"/>
<keyword evidence="3" id="KW-0694">RNA-binding</keyword>
<dbReference type="InterPro" id="IPR001014">
    <property type="entry name" value="Ribosomal_uL23_CS"/>
</dbReference>
<keyword evidence="5" id="KW-0687">Ribonucleoprotein</keyword>
<dbReference type="GO" id="GO:0003735">
    <property type="term" value="F:structural constituent of ribosome"/>
    <property type="evidence" value="ECO:0007669"/>
    <property type="project" value="InterPro"/>
</dbReference>
<proteinExistence type="inferred from homology"/>
<evidence type="ECO:0008006" key="7">
    <source>
        <dbReference type="Google" id="ProtNLM"/>
    </source>
</evidence>
<reference evidence="6" key="1">
    <citation type="journal article" date="2014" name="Front. Microbiol.">
        <title>High frequency of phylogenetically diverse reductive dehalogenase-homologous genes in deep subseafloor sedimentary metagenomes.</title>
        <authorList>
            <person name="Kawai M."/>
            <person name="Futagami T."/>
            <person name="Toyoda A."/>
            <person name="Takaki Y."/>
            <person name="Nishi S."/>
            <person name="Hori S."/>
            <person name="Arai W."/>
            <person name="Tsubouchi T."/>
            <person name="Morono Y."/>
            <person name="Uchiyama I."/>
            <person name="Ito T."/>
            <person name="Fujiyama A."/>
            <person name="Inagaki F."/>
            <person name="Takami H."/>
        </authorList>
    </citation>
    <scope>NUCLEOTIDE SEQUENCE</scope>
    <source>
        <strain evidence="6">Expedition CK06-06</strain>
    </source>
</reference>
<comment type="similarity">
    <text evidence="1">Belongs to the universal ribosomal protein uL23 family.</text>
</comment>
<dbReference type="PROSITE" id="PS00050">
    <property type="entry name" value="RIBOSOMAL_L23"/>
    <property type="match status" value="1"/>
</dbReference>
<dbReference type="SUPFAM" id="SSF54189">
    <property type="entry name" value="Ribosomal proteins S24e, L23 and L15e"/>
    <property type="match status" value="1"/>
</dbReference>
<evidence type="ECO:0000256" key="2">
    <source>
        <dbReference type="ARBA" id="ARBA00022730"/>
    </source>
</evidence>
<evidence type="ECO:0000256" key="1">
    <source>
        <dbReference type="ARBA" id="ARBA00006700"/>
    </source>
</evidence>
<accession>X1J5J6</accession>
<dbReference type="InterPro" id="IPR012677">
    <property type="entry name" value="Nucleotide-bd_a/b_plait_sf"/>
</dbReference>
<evidence type="ECO:0000256" key="3">
    <source>
        <dbReference type="ARBA" id="ARBA00022884"/>
    </source>
</evidence>
<keyword evidence="2" id="KW-0699">rRNA-binding</keyword>
<organism evidence="6">
    <name type="scientific">marine sediment metagenome</name>
    <dbReference type="NCBI Taxonomy" id="412755"/>
    <lineage>
        <taxon>unclassified sequences</taxon>
        <taxon>metagenomes</taxon>
        <taxon>ecological metagenomes</taxon>
    </lineage>
</organism>
<sequence length="77" mass="8803">TYLSDQGKYTFKIFPQANKIQIKRAITNLYGVRVKDVKIINIKPKKRMLRGIEGTKGGHKKAIVTLEQGEKIEILPH</sequence>
<dbReference type="NCBIfam" id="NF004363">
    <property type="entry name" value="PRK05738.2-4"/>
    <property type="match status" value="1"/>
</dbReference>
<dbReference type="InterPro" id="IPR012678">
    <property type="entry name" value="Ribosomal_uL23/eL15/eS24_sf"/>
</dbReference>
<evidence type="ECO:0000256" key="5">
    <source>
        <dbReference type="ARBA" id="ARBA00023274"/>
    </source>
</evidence>
<comment type="caution">
    <text evidence="6">The sequence shown here is derived from an EMBL/GenBank/DDBJ whole genome shotgun (WGS) entry which is preliminary data.</text>
</comment>
<dbReference type="GO" id="GO:0019843">
    <property type="term" value="F:rRNA binding"/>
    <property type="evidence" value="ECO:0007669"/>
    <property type="project" value="UniProtKB-KW"/>
</dbReference>
<keyword evidence="4" id="KW-0689">Ribosomal protein</keyword>
<protein>
    <recommendedName>
        <fullName evidence="7">50S ribosomal protein L23</fullName>
    </recommendedName>
</protein>
<dbReference type="Pfam" id="PF00276">
    <property type="entry name" value="Ribosomal_L23"/>
    <property type="match status" value="1"/>
</dbReference>
<feature type="non-terminal residue" evidence="6">
    <location>
        <position position="1"/>
    </location>
</feature>
<name>X1J5J6_9ZZZZ</name>
<dbReference type="EMBL" id="BARU01033980">
    <property type="protein sequence ID" value="GAH73614.1"/>
    <property type="molecule type" value="Genomic_DNA"/>
</dbReference>